<feature type="domain" description="2Fe-2S ferredoxin-type" evidence="8">
    <location>
        <begin position="231"/>
        <end position="313"/>
    </location>
</feature>
<name>A0A6M6JMZ5_9PSEU</name>
<evidence type="ECO:0000256" key="1">
    <source>
        <dbReference type="ARBA" id="ARBA00001974"/>
    </source>
</evidence>
<evidence type="ECO:0000256" key="6">
    <source>
        <dbReference type="ARBA" id="ARBA00023004"/>
    </source>
</evidence>
<protein>
    <submittedName>
        <fullName evidence="10">Oxidoreductase</fullName>
    </submittedName>
</protein>
<keyword evidence="5" id="KW-0560">Oxidoreductase</keyword>
<dbReference type="InterPro" id="IPR017927">
    <property type="entry name" value="FAD-bd_FR_type"/>
</dbReference>
<feature type="domain" description="FAD-binding FR-type" evidence="9">
    <location>
        <begin position="4"/>
        <end position="106"/>
    </location>
</feature>
<gene>
    <name evidence="10" type="ORF">HOP40_21135</name>
</gene>
<dbReference type="SUPFAM" id="SSF63380">
    <property type="entry name" value="Riboflavin synthase domain-like"/>
    <property type="match status" value="1"/>
</dbReference>
<evidence type="ECO:0000256" key="4">
    <source>
        <dbReference type="ARBA" id="ARBA00022723"/>
    </source>
</evidence>
<evidence type="ECO:0000256" key="3">
    <source>
        <dbReference type="ARBA" id="ARBA00022714"/>
    </source>
</evidence>
<dbReference type="InterPro" id="IPR050415">
    <property type="entry name" value="MRET"/>
</dbReference>
<dbReference type="Gene3D" id="3.10.20.30">
    <property type="match status" value="1"/>
</dbReference>
<evidence type="ECO:0000313" key="11">
    <source>
        <dbReference type="Proteomes" id="UP000505377"/>
    </source>
</evidence>
<dbReference type="CDD" id="cd00207">
    <property type="entry name" value="fer2"/>
    <property type="match status" value="1"/>
</dbReference>
<keyword evidence="2" id="KW-0285">Flavoprotein</keyword>
<dbReference type="EMBL" id="CP053564">
    <property type="protein sequence ID" value="QJY47992.1"/>
    <property type="molecule type" value="Genomic_DNA"/>
</dbReference>
<organism evidence="10 11">
    <name type="scientific">Pseudonocardia broussonetiae</name>
    <dbReference type="NCBI Taxonomy" id="2736640"/>
    <lineage>
        <taxon>Bacteria</taxon>
        <taxon>Bacillati</taxon>
        <taxon>Actinomycetota</taxon>
        <taxon>Actinomycetes</taxon>
        <taxon>Pseudonocardiales</taxon>
        <taxon>Pseudonocardiaceae</taxon>
        <taxon>Pseudonocardia</taxon>
    </lineage>
</organism>
<dbReference type="SUPFAM" id="SSF52343">
    <property type="entry name" value="Ferredoxin reductase-like, C-terminal NADP-linked domain"/>
    <property type="match status" value="1"/>
</dbReference>
<dbReference type="PROSITE" id="PS51085">
    <property type="entry name" value="2FE2S_FER_2"/>
    <property type="match status" value="1"/>
</dbReference>
<accession>A0A6M6JMZ5</accession>
<evidence type="ECO:0000259" key="9">
    <source>
        <dbReference type="PROSITE" id="PS51384"/>
    </source>
</evidence>
<comment type="cofactor">
    <cofactor evidence="1">
        <name>FAD</name>
        <dbReference type="ChEBI" id="CHEBI:57692"/>
    </cofactor>
</comment>
<dbReference type="PANTHER" id="PTHR47354:SF1">
    <property type="entry name" value="CARNITINE MONOOXYGENASE REDUCTASE SUBUNIT"/>
    <property type="match status" value="1"/>
</dbReference>
<dbReference type="KEGG" id="pbro:HOP40_21135"/>
<dbReference type="PROSITE" id="PS51384">
    <property type="entry name" value="FAD_FR"/>
    <property type="match status" value="1"/>
</dbReference>
<dbReference type="RefSeq" id="WP_172161206.1">
    <property type="nucleotide sequence ID" value="NZ_CP053564.1"/>
</dbReference>
<reference evidence="10 11" key="1">
    <citation type="submission" date="2020-05" db="EMBL/GenBank/DDBJ databases">
        <authorList>
            <person name="Mo P."/>
        </authorList>
    </citation>
    <scope>NUCLEOTIDE SEQUENCE [LARGE SCALE GENOMIC DNA]</scope>
    <source>
        <strain evidence="10 11">Gen01</strain>
    </source>
</reference>
<dbReference type="AlphaFoldDB" id="A0A6M6JMZ5"/>
<dbReference type="Pfam" id="PF00111">
    <property type="entry name" value="Fer2"/>
    <property type="match status" value="1"/>
</dbReference>
<keyword evidence="3" id="KW-0001">2Fe-2S</keyword>
<dbReference type="Gene3D" id="2.40.30.10">
    <property type="entry name" value="Translation factors"/>
    <property type="match status" value="1"/>
</dbReference>
<dbReference type="Gene3D" id="3.40.50.80">
    <property type="entry name" value="Nucleotide-binding domain of ferredoxin-NADP reductase (FNR) module"/>
    <property type="match status" value="1"/>
</dbReference>
<evidence type="ECO:0000313" key="10">
    <source>
        <dbReference type="EMBL" id="QJY47992.1"/>
    </source>
</evidence>
<keyword evidence="11" id="KW-1185">Reference proteome</keyword>
<dbReference type="Proteomes" id="UP000505377">
    <property type="component" value="Chromosome"/>
</dbReference>
<evidence type="ECO:0000256" key="2">
    <source>
        <dbReference type="ARBA" id="ARBA00022630"/>
    </source>
</evidence>
<proteinExistence type="predicted"/>
<dbReference type="InterPro" id="IPR039261">
    <property type="entry name" value="FNR_nucleotide-bd"/>
</dbReference>
<dbReference type="SUPFAM" id="SSF54292">
    <property type="entry name" value="2Fe-2S ferredoxin-like"/>
    <property type="match status" value="1"/>
</dbReference>
<dbReference type="PANTHER" id="PTHR47354">
    <property type="entry name" value="NADH OXIDOREDUCTASE HCR"/>
    <property type="match status" value="1"/>
</dbReference>
<dbReference type="InterPro" id="IPR036010">
    <property type="entry name" value="2Fe-2S_ferredoxin-like_sf"/>
</dbReference>
<keyword evidence="7" id="KW-0411">Iron-sulfur</keyword>
<dbReference type="GO" id="GO:0051537">
    <property type="term" value="F:2 iron, 2 sulfur cluster binding"/>
    <property type="evidence" value="ECO:0007669"/>
    <property type="project" value="UniProtKB-KW"/>
</dbReference>
<dbReference type="InterPro" id="IPR001041">
    <property type="entry name" value="2Fe-2S_ferredoxin-type"/>
</dbReference>
<dbReference type="InterPro" id="IPR012675">
    <property type="entry name" value="Beta-grasp_dom_sf"/>
</dbReference>
<dbReference type="CDD" id="cd06185">
    <property type="entry name" value="PDR_like"/>
    <property type="match status" value="1"/>
</dbReference>
<dbReference type="GO" id="GO:0046872">
    <property type="term" value="F:metal ion binding"/>
    <property type="evidence" value="ECO:0007669"/>
    <property type="project" value="UniProtKB-KW"/>
</dbReference>
<evidence type="ECO:0000259" key="8">
    <source>
        <dbReference type="PROSITE" id="PS51085"/>
    </source>
</evidence>
<dbReference type="InterPro" id="IPR017938">
    <property type="entry name" value="Riboflavin_synthase-like_b-brl"/>
</dbReference>
<sequence>MAPRLLIAARVVEAVREADDVRSLRFVPVHRPRFPSFPGGAHTILQLADGTRRSYSLCGDPHDTSTYQIAVLREPDGRGASRRLHDEVQVGDHLYLSYPQDAFGLDPEARRHILVAGGIGITPLLSMVCDLPPQSTAELHYCVRSRSRAAFLERLAALPVDVHLHVADEGRRLDVAALLGVTAPGTSVYCCGPQRLISAVRASTAGRPPGTVHIESFTGLSSERARQGEPFEVDLTLTQRRLGVPADQTLLDVLREVGVPVDASCEGGICRTCVVDIVEGEAIHRDTCLSEQERQGALTACVSRGRGLLRLLL</sequence>
<evidence type="ECO:0000256" key="5">
    <source>
        <dbReference type="ARBA" id="ARBA00023002"/>
    </source>
</evidence>
<dbReference type="GO" id="GO:0016491">
    <property type="term" value="F:oxidoreductase activity"/>
    <property type="evidence" value="ECO:0007669"/>
    <property type="project" value="UniProtKB-KW"/>
</dbReference>
<dbReference type="PRINTS" id="PR00409">
    <property type="entry name" value="PHDIOXRDTASE"/>
</dbReference>
<keyword evidence="6" id="KW-0408">Iron</keyword>
<keyword evidence="4" id="KW-0479">Metal-binding</keyword>
<evidence type="ECO:0000256" key="7">
    <source>
        <dbReference type="ARBA" id="ARBA00023014"/>
    </source>
</evidence>